<name>F4CW68_PSEUX</name>
<dbReference type="STRING" id="675635.Psed_4321"/>
<dbReference type="AlphaFoldDB" id="F4CW68"/>
<sequence>MEWLLPCWWSPPADPTASWGTDGPPAANRGIGSDDLDVAAALYEVLVELAPCSVCGAPLGPAVHVERCRRFLTVRIVVTTCCRGPRRHRHEATVVERTGGLLTGRLRPRLNGRKS</sequence>
<dbReference type="Proteomes" id="UP000007809">
    <property type="component" value="Chromosome"/>
</dbReference>
<organism evidence="1 2">
    <name type="scientific">Pseudonocardia dioxanivorans (strain ATCC 55486 / DSM 44775 / JCM 13855 / CB1190)</name>
    <dbReference type="NCBI Taxonomy" id="675635"/>
    <lineage>
        <taxon>Bacteria</taxon>
        <taxon>Bacillati</taxon>
        <taxon>Actinomycetota</taxon>
        <taxon>Actinomycetes</taxon>
        <taxon>Pseudonocardiales</taxon>
        <taxon>Pseudonocardiaceae</taxon>
        <taxon>Pseudonocardia</taxon>
    </lineage>
</organism>
<keyword evidence="2" id="KW-1185">Reference proteome</keyword>
<evidence type="ECO:0000313" key="1">
    <source>
        <dbReference type="EMBL" id="AEA26482.1"/>
    </source>
</evidence>
<accession>F4CW68</accession>
<dbReference type="EMBL" id="CP002593">
    <property type="protein sequence ID" value="AEA26482.1"/>
    <property type="molecule type" value="Genomic_DNA"/>
</dbReference>
<evidence type="ECO:0000313" key="2">
    <source>
        <dbReference type="Proteomes" id="UP000007809"/>
    </source>
</evidence>
<reference evidence="1 2" key="1">
    <citation type="journal article" date="2011" name="J. Bacteriol.">
        <title>Genome sequence of the 1,4-dioxane-degrading Pseudonocardia dioxanivorans strain CB1190.</title>
        <authorList>
            <person name="Sales C.M."/>
            <person name="Mahendra S."/>
            <person name="Grostern A."/>
            <person name="Parales R.E."/>
            <person name="Goodwin L.A."/>
            <person name="Woyke T."/>
            <person name="Nolan M."/>
            <person name="Lapidus A."/>
            <person name="Chertkov O."/>
            <person name="Ovchinnikova G."/>
            <person name="Sczyrba A."/>
            <person name="Alvarez-Cohen L."/>
        </authorList>
    </citation>
    <scope>NUCLEOTIDE SEQUENCE [LARGE SCALE GENOMIC DNA]</scope>
    <source>
        <strain evidence="2">ATCC 55486 / DSM 44775 / JCM 13855 / CB1190</strain>
    </source>
</reference>
<dbReference type="KEGG" id="pdx:Psed_4321"/>
<gene>
    <name evidence="1" type="ordered locus">Psed_4321</name>
</gene>
<proteinExistence type="predicted"/>
<protein>
    <submittedName>
        <fullName evidence="1">Uncharacterized protein</fullName>
    </submittedName>
</protein>
<dbReference type="HOGENOM" id="CLU_2106963_0_0_11"/>